<evidence type="ECO:0000256" key="3">
    <source>
        <dbReference type="ARBA" id="ARBA00022630"/>
    </source>
</evidence>
<evidence type="ECO:0000256" key="4">
    <source>
        <dbReference type="ARBA" id="ARBA00022643"/>
    </source>
</evidence>
<comment type="similarity">
    <text evidence="6">Belongs to the RnfG family.</text>
</comment>
<dbReference type="PANTHER" id="PTHR36118:SF1">
    <property type="entry name" value="ION-TRANSLOCATING OXIDOREDUCTASE COMPLEX SUBUNIT G"/>
    <property type="match status" value="1"/>
</dbReference>
<evidence type="ECO:0000256" key="5">
    <source>
        <dbReference type="ARBA" id="ARBA00022982"/>
    </source>
</evidence>
<evidence type="ECO:0000256" key="2">
    <source>
        <dbReference type="ARBA" id="ARBA00022553"/>
    </source>
</evidence>
<dbReference type="InterPro" id="IPR010209">
    <property type="entry name" value="Ion_transpt_RnfG/RsxG"/>
</dbReference>
<comment type="function">
    <text evidence="6">Part of a membrane-bound complex that couples electron transfer with translocation of ions across the membrane.</text>
</comment>
<keyword evidence="6" id="KW-0812">Transmembrane</keyword>
<comment type="subunit">
    <text evidence="6">The complex is composed of six subunits: RnfA, RnfB, RnfC, RnfD, RnfE and RnfG.</text>
</comment>
<keyword evidence="7" id="KW-0732">Signal</keyword>
<dbReference type="GO" id="GO:0010181">
    <property type="term" value="F:FMN binding"/>
    <property type="evidence" value="ECO:0007669"/>
    <property type="project" value="InterPro"/>
</dbReference>
<dbReference type="PANTHER" id="PTHR36118">
    <property type="entry name" value="ION-TRANSLOCATING OXIDOREDUCTASE COMPLEX SUBUNIT G"/>
    <property type="match status" value="1"/>
</dbReference>
<dbReference type="GO" id="GO:0009055">
    <property type="term" value="F:electron transfer activity"/>
    <property type="evidence" value="ECO:0007669"/>
    <property type="project" value="InterPro"/>
</dbReference>
<evidence type="ECO:0000256" key="6">
    <source>
        <dbReference type="HAMAP-Rule" id="MF_00479"/>
    </source>
</evidence>
<dbReference type="InterPro" id="IPR007329">
    <property type="entry name" value="FMN-bd"/>
</dbReference>
<dbReference type="EMBL" id="DTFV01000083">
    <property type="protein sequence ID" value="HGI30809.1"/>
    <property type="molecule type" value="Genomic_DNA"/>
</dbReference>
<feature type="chain" id="PRO_5031464234" description="Ion-translocating oxidoreductase complex subunit G" evidence="7">
    <location>
        <begin position="19"/>
        <end position="186"/>
    </location>
</feature>
<dbReference type="EC" id="7.-.-.-" evidence="6"/>
<comment type="cofactor">
    <cofactor evidence="6">
        <name>FMN</name>
        <dbReference type="ChEBI" id="CHEBI:58210"/>
    </cofactor>
</comment>
<dbReference type="PROSITE" id="PS51257">
    <property type="entry name" value="PROKAR_LIPOPROTEIN"/>
    <property type="match status" value="1"/>
</dbReference>
<evidence type="ECO:0000313" key="9">
    <source>
        <dbReference type="EMBL" id="HGI30809.1"/>
    </source>
</evidence>
<name>A0A7V4DE99_9BACT</name>
<evidence type="ECO:0000256" key="7">
    <source>
        <dbReference type="SAM" id="SignalP"/>
    </source>
</evidence>
<feature type="modified residue" description="FMN phosphoryl threonine" evidence="6">
    <location>
        <position position="164"/>
    </location>
</feature>
<organism evidence="9">
    <name type="scientific">Candidatus Caldatribacterium californiense</name>
    <dbReference type="NCBI Taxonomy" id="1454726"/>
    <lineage>
        <taxon>Bacteria</taxon>
        <taxon>Pseudomonadati</taxon>
        <taxon>Atribacterota</taxon>
        <taxon>Atribacteria</taxon>
        <taxon>Atribacterales</taxon>
        <taxon>Candidatus Caldatribacteriaceae</taxon>
        <taxon>Candidatus Caldatribacterium</taxon>
    </lineage>
</organism>
<gene>
    <name evidence="6" type="primary">rnfG</name>
    <name evidence="9" type="ORF">ENV30_05820</name>
</gene>
<feature type="domain" description="FMN-binding" evidence="8">
    <location>
        <begin position="97"/>
        <end position="181"/>
    </location>
</feature>
<feature type="signal peptide" evidence="7">
    <location>
        <begin position="1"/>
        <end position="18"/>
    </location>
</feature>
<keyword evidence="1 6" id="KW-0813">Transport</keyword>
<keyword evidence="6" id="KW-1133">Transmembrane helix</keyword>
<dbReference type="PIRSF" id="PIRSF006091">
    <property type="entry name" value="E_trnsport_RnfG"/>
    <property type="match status" value="1"/>
</dbReference>
<dbReference type="AlphaFoldDB" id="A0A7V4DE99"/>
<dbReference type="Pfam" id="PF04205">
    <property type="entry name" value="FMN_bind"/>
    <property type="match status" value="1"/>
</dbReference>
<keyword evidence="6" id="KW-1003">Cell membrane</keyword>
<dbReference type="NCBIfam" id="TIGR01947">
    <property type="entry name" value="rnfG"/>
    <property type="match status" value="1"/>
</dbReference>
<keyword evidence="5 6" id="KW-0249">Electron transport</keyword>
<proteinExistence type="inferred from homology"/>
<comment type="subcellular location">
    <subcellularLocation>
        <location evidence="6">Cell membrane</location>
        <topology evidence="6">Single-pass membrane protein</topology>
    </subcellularLocation>
</comment>
<comment type="caution">
    <text evidence="9">The sequence shown here is derived from an EMBL/GenBank/DDBJ whole genome shotgun (WGS) entry which is preliminary data.</text>
</comment>
<keyword evidence="2 6" id="KW-0597">Phosphoprotein</keyword>
<reference evidence="9" key="1">
    <citation type="journal article" date="2020" name="mSystems">
        <title>Genome- and Community-Level Interaction Insights into Carbon Utilization and Element Cycling Functions of Hydrothermarchaeota in Hydrothermal Sediment.</title>
        <authorList>
            <person name="Zhou Z."/>
            <person name="Liu Y."/>
            <person name="Xu W."/>
            <person name="Pan J."/>
            <person name="Luo Z.H."/>
            <person name="Li M."/>
        </authorList>
    </citation>
    <scope>NUCLEOTIDE SEQUENCE [LARGE SCALE GENOMIC DNA]</scope>
    <source>
        <strain evidence="9">SpSt-747</strain>
    </source>
</reference>
<keyword evidence="3 6" id="KW-0285">Flavoprotein</keyword>
<dbReference type="GO" id="GO:0022900">
    <property type="term" value="P:electron transport chain"/>
    <property type="evidence" value="ECO:0007669"/>
    <property type="project" value="UniProtKB-UniRule"/>
</dbReference>
<sequence length="186" mass="19498">MKNILRVALALTVVCVVAACALSVVHVVTKEKIAEEAKKELKEALGVVFPKAETFTPLDLAAFGTLPESKDIQFLEAYEAQSGGERQGLVFKVASTGYGGPIVLLVGVDTKEGKITGLKVLEHQETPGLGSNVAEAGFLSQFLGKSLESPFRVGEDVQAVSGATISSRAVARACAKVAEIVRGEGR</sequence>
<evidence type="ECO:0000259" key="8">
    <source>
        <dbReference type="SMART" id="SM00900"/>
    </source>
</evidence>
<protein>
    <recommendedName>
        <fullName evidence="6">Ion-translocating oxidoreductase complex subunit G</fullName>
        <ecNumber evidence="6">7.-.-.-</ecNumber>
    </recommendedName>
    <alternativeName>
        <fullName evidence="6">Rnf electron transport complex subunit G</fullName>
    </alternativeName>
</protein>
<keyword evidence="6" id="KW-1278">Translocase</keyword>
<dbReference type="GO" id="GO:0005886">
    <property type="term" value="C:plasma membrane"/>
    <property type="evidence" value="ECO:0007669"/>
    <property type="project" value="UniProtKB-SubCell"/>
</dbReference>
<evidence type="ECO:0000256" key="1">
    <source>
        <dbReference type="ARBA" id="ARBA00022448"/>
    </source>
</evidence>
<accession>A0A7V4DE99</accession>
<keyword evidence="6" id="KW-0472">Membrane</keyword>
<dbReference type="HAMAP" id="MF_00479">
    <property type="entry name" value="RsxG_RnfG"/>
    <property type="match status" value="1"/>
</dbReference>
<keyword evidence="4 6" id="KW-0288">FMN</keyword>
<dbReference type="SMART" id="SM00900">
    <property type="entry name" value="FMN_bind"/>
    <property type="match status" value="1"/>
</dbReference>